<name>A0ABV4R5Z4_9ACTN</name>
<comment type="caution">
    <text evidence="2">The sequence shown here is derived from an EMBL/GenBank/DDBJ whole genome shotgun (WGS) entry which is preliminary data.</text>
</comment>
<accession>A0ABV4R5Z4</accession>
<feature type="region of interest" description="Disordered" evidence="1">
    <location>
        <begin position="155"/>
        <end position="199"/>
    </location>
</feature>
<dbReference type="Proteomes" id="UP001569904">
    <property type="component" value="Unassembled WGS sequence"/>
</dbReference>
<evidence type="ECO:0000256" key="1">
    <source>
        <dbReference type="SAM" id="MobiDB-lite"/>
    </source>
</evidence>
<keyword evidence="3" id="KW-1185">Reference proteome</keyword>
<proteinExistence type="predicted"/>
<dbReference type="EMBL" id="JAXCEH010000030">
    <property type="protein sequence ID" value="MFA1558344.1"/>
    <property type="molecule type" value="Genomic_DNA"/>
</dbReference>
<organism evidence="2 3">
    <name type="scientific">Actinomadura chokoriensis</name>
    <dbReference type="NCBI Taxonomy" id="454156"/>
    <lineage>
        <taxon>Bacteria</taxon>
        <taxon>Bacillati</taxon>
        <taxon>Actinomycetota</taxon>
        <taxon>Actinomycetes</taxon>
        <taxon>Streptosporangiales</taxon>
        <taxon>Thermomonosporaceae</taxon>
        <taxon>Actinomadura</taxon>
    </lineage>
</organism>
<dbReference type="RefSeq" id="WP_371945370.1">
    <property type="nucleotide sequence ID" value="NZ_JAXCEH010000030.1"/>
</dbReference>
<feature type="compositionally biased region" description="Pro residues" evidence="1">
    <location>
        <begin position="163"/>
        <end position="173"/>
    </location>
</feature>
<reference evidence="2 3" key="1">
    <citation type="submission" date="2023-11" db="EMBL/GenBank/DDBJ databases">
        <title>Actinomadura monticuli sp. nov., isolated from volcanic ash.</title>
        <authorList>
            <person name="Lee S.D."/>
            <person name="Yang H."/>
            <person name="Kim I.S."/>
        </authorList>
    </citation>
    <scope>NUCLEOTIDE SEQUENCE [LARGE SCALE GENOMIC DNA]</scope>
    <source>
        <strain evidence="2 3">DSM 45346</strain>
    </source>
</reference>
<evidence type="ECO:0000313" key="2">
    <source>
        <dbReference type="EMBL" id="MFA1558344.1"/>
    </source>
</evidence>
<gene>
    <name evidence="2" type="ORF">SM436_32040</name>
</gene>
<sequence length="199" mass="21583">MGSAVIGLVGALLGGAFTLLGAALSERRQARRDDRKWRREQRMSAYDGALRHLLRAANLRSEFAGGRGAAVLKQEHQREWFDDLVEAQFWLHAATRHCDAAQLDRLTGAALLLDSHVALLNTAERFDGKDFSILQILRQCIDTVTDCARLDGGERGTARAVRPEPPGPPPPGLPFSGYSQIPMGNPPPQINLGGAGPVE</sequence>
<protein>
    <submittedName>
        <fullName evidence="2">Uncharacterized protein</fullName>
    </submittedName>
</protein>
<evidence type="ECO:0000313" key="3">
    <source>
        <dbReference type="Proteomes" id="UP001569904"/>
    </source>
</evidence>